<dbReference type="KEGG" id="mym:A176_002782"/>
<dbReference type="Proteomes" id="UP000009026">
    <property type="component" value="Chromosome"/>
</dbReference>
<sequence>MSMPQFPRFMRRRSGVILAFAASVLFTGAAPEHAHEKVLGAAGGDPSLEAVAMPCKDGRRALRVRHGDAKRTATLSAPYDTLTCDVAASESEGDWTGGEESTSWSLHVRTVSLPGGPTALLITHAAGFEHVHRRHALFIADAKGATRAWEGDEGQGPTSSRVEVQDGRLLFSRTLDLGEGAPADTWALSELRWDAGRKKVVTRPAEAWAVILRTEDSLSAVREAEARLEAGCPSAKLLAVDTNDFPRLTRDKWVVASFLPSRQGAEAELQRLRPCAPDAYLKRVQ</sequence>
<evidence type="ECO:0008006" key="4">
    <source>
        <dbReference type="Google" id="ProtNLM"/>
    </source>
</evidence>
<keyword evidence="3" id="KW-1185">Reference proteome</keyword>
<dbReference type="RefSeq" id="WP_002636570.1">
    <property type="nucleotide sequence ID" value="NZ_CP012109.1"/>
</dbReference>
<dbReference type="eggNOG" id="ENOG502ZR6D">
    <property type="taxonomic scope" value="Bacteria"/>
</dbReference>
<dbReference type="EMBL" id="CP012109">
    <property type="protein sequence ID" value="AKQ65870.1"/>
    <property type="molecule type" value="Genomic_DNA"/>
</dbReference>
<dbReference type="AlphaFoldDB" id="A0A0H4WWZ0"/>
<feature type="signal peptide" evidence="1">
    <location>
        <begin position="1"/>
        <end position="29"/>
    </location>
</feature>
<feature type="chain" id="PRO_5005212099" description="Lipoprotein" evidence="1">
    <location>
        <begin position="30"/>
        <end position="285"/>
    </location>
</feature>
<proteinExistence type="predicted"/>
<keyword evidence="1" id="KW-0732">Signal</keyword>
<accession>A0A0H4WWZ0</accession>
<name>A0A0H4WWZ0_9BACT</name>
<evidence type="ECO:0000313" key="3">
    <source>
        <dbReference type="Proteomes" id="UP000009026"/>
    </source>
</evidence>
<protein>
    <recommendedName>
        <fullName evidence="4">Lipoprotein</fullName>
    </recommendedName>
</protein>
<dbReference type="OrthoDB" id="5383333at2"/>
<dbReference type="PATRIC" id="fig|1297742.4.peg.2809"/>
<evidence type="ECO:0000313" key="2">
    <source>
        <dbReference type="EMBL" id="AKQ65870.1"/>
    </source>
</evidence>
<reference evidence="2 3" key="1">
    <citation type="journal article" date="2016" name="PLoS ONE">
        <title>Complete Genome Sequence and Comparative Genomics of a Novel Myxobacterium Myxococcus hansupus.</title>
        <authorList>
            <person name="Sharma G."/>
            <person name="Narwani T."/>
            <person name="Subramanian S."/>
        </authorList>
    </citation>
    <scope>NUCLEOTIDE SEQUENCE [LARGE SCALE GENOMIC DNA]</scope>
    <source>
        <strain evidence="3">mixupus</strain>
    </source>
</reference>
<organism evidence="2 3">
    <name type="scientific">Pseudomyxococcus hansupus</name>
    <dbReference type="NCBI Taxonomy" id="1297742"/>
    <lineage>
        <taxon>Bacteria</taxon>
        <taxon>Pseudomonadati</taxon>
        <taxon>Myxococcota</taxon>
        <taxon>Myxococcia</taxon>
        <taxon>Myxococcales</taxon>
        <taxon>Cystobacterineae</taxon>
        <taxon>Myxococcaceae</taxon>
        <taxon>Pseudomyxococcus</taxon>
    </lineage>
</organism>
<evidence type="ECO:0000256" key="1">
    <source>
        <dbReference type="SAM" id="SignalP"/>
    </source>
</evidence>
<gene>
    <name evidence="2" type="ORF">A176_002782</name>
</gene>